<evidence type="ECO:0000256" key="2">
    <source>
        <dbReference type="ARBA" id="ARBA00012601"/>
    </source>
</evidence>
<sequence length="647" mass="67504">MKRLFRRYVRVGSLVTCSVLGGTGLGALAAADAAPGPTPGPTSTATRAPAPPPGARFVPTPSASTTSPTPTPTPATGPVVLQSIDAGAEAPTGSWSADDAYTSGEADGSYATKDLSRVPGVPSTVYQNVRFGSSFSYLLCHLHPGATYVVRLHLVDDRSTARGQNVFAISVNDANAAYGVDTFALAGGANIAVTKDLTIKARADGTADVGFLATTGNVQLAGLEVINPAATLPLAAPTLPKGLLARATSPTTALVSWGLDVDARSYRVYRDGALVATTSEQAYVDKGLALGSRHTYAVAAVGTQGAASALVTAGTVTQPTTAALTATGAYHVQGSVIVDPAGKPFVPLGASLGTWSAWNSNGVAFGHAAHAKAWGWNSIRALLLTTDEIGRSYRAQHGYPALLAEMDQVVKEYTDAGMVVMIDAHDTPNGPREATNLAQIQQSWVDMAARYKGNSRVWFNILNEPSYLNEGWLEVNDRMVKAIRGQGANNIVLVTAPAWGQDLGSIAPYFAGSRYAYQPSMAPLLAARYGNVALDQHNYGAYDRYTSLSSYGAYVDTVRSNGIPLVSGEFGYTYDSSTTAGSYYANKAGADQVFAVNPGKGVGILWWNGTHNDKYSLKADGSAFYSGSSVGTNLSGAGQIMWRLGHP</sequence>
<dbReference type="EMBL" id="BSUJ01000001">
    <property type="protein sequence ID" value="GMA18227.1"/>
    <property type="molecule type" value="Genomic_DNA"/>
</dbReference>
<evidence type="ECO:0000256" key="3">
    <source>
        <dbReference type="ARBA" id="ARBA00022801"/>
    </source>
</evidence>
<dbReference type="InterPro" id="IPR018087">
    <property type="entry name" value="Glyco_hydro_5_CS"/>
</dbReference>
<proteinExistence type="inferred from homology"/>
<organism evidence="10 11">
    <name type="scientific">Arsenicicoccus piscis</name>
    <dbReference type="NCBI Taxonomy" id="673954"/>
    <lineage>
        <taxon>Bacteria</taxon>
        <taxon>Bacillati</taxon>
        <taxon>Actinomycetota</taxon>
        <taxon>Actinomycetes</taxon>
        <taxon>Micrococcales</taxon>
        <taxon>Intrasporangiaceae</taxon>
        <taxon>Arsenicicoccus</taxon>
    </lineage>
</organism>
<evidence type="ECO:0000256" key="7">
    <source>
        <dbReference type="SAM" id="MobiDB-lite"/>
    </source>
</evidence>
<keyword evidence="4 6" id="KW-0326">Glycosidase</keyword>
<dbReference type="Pfam" id="PF00150">
    <property type="entry name" value="Cellulase"/>
    <property type="match status" value="1"/>
</dbReference>
<evidence type="ECO:0000313" key="10">
    <source>
        <dbReference type="EMBL" id="GMA18227.1"/>
    </source>
</evidence>
<evidence type="ECO:0000256" key="1">
    <source>
        <dbReference type="ARBA" id="ARBA00000966"/>
    </source>
</evidence>
<comment type="caution">
    <text evidence="10">The sequence shown here is derived from an EMBL/GenBank/DDBJ whole genome shotgun (WGS) entry which is preliminary data.</text>
</comment>
<dbReference type="Proteomes" id="UP001157109">
    <property type="component" value="Unassembled WGS sequence"/>
</dbReference>
<dbReference type="InterPro" id="IPR036116">
    <property type="entry name" value="FN3_sf"/>
</dbReference>
<reference evidence="11" key="1">
    <citation type="journal article" date="2019" name="Int. J. Syst. Evol. Microbiol.">
        <title>The Global Catalogue of Microorganisms (GCM) 10K type strain sequencing project: providing services to taxonomists for standard genome sequencing and annotation.</title>
        <authorList>
            <consortium name="The Broad Institute Genomics Platform"/>
            <consortium name="The Broad Institute Genome Sequencing Center for Infectious Disease"/>
            <person name="Wu L."/>
            <person name="Ma J."/>
        </authorList>
    </citation>
    <scope>NUCLEOTIDE SEQUENCE [LARGE SCALE GENOMIC DNA]</scope>
    <source>
        <strain evidence="11">NBRC 105830</strain>
    </source>
</reference>
<gene>
    <name evidence="10" type="ORF">GCM10025862_02480</name>
</gene>
<dbReference type="EC" id="3.2.1.4" evidence="2"/>
<dbReference type="PROSITE" id="PS00659">
    <property type="entry name" value="GLYCOSYL_HYDROL_F5"/>
    <property type="match status" value="1"/>
</dbReference>
<dbReference type="InterPro" id="IPR003961">
    <property type="entry name" value="FN3_dom"/>
</dbReference>
<dbReference type="Gene3D" id="2.60.120.430">
    <property type="entry name" value="Galactose-binding lectin"/>
    <property type="match status" value="1"/>
</dbReference>
<keyword evidence="8" id="KW-0732">Signal</keyword>
<dbReference type="PANTHER" id="PTHR34142">
    <property type="entry name" value="ENDO-BETA-1,4-GLUCANASE A"/>
    <property type="match status" value="1"/>
</dbReference>
<evidence type="ECO:0000256" key="4">
    <source>
        <dbReference type="ARBA" id="ARBA00023295"/>
    </source>
</evidence>
<dbReference type="SUPFAM" id="SSF49265">
    <property type="entry name" value="Fibronectin type III"/>
    <property type="match status" value="1"/>
</dbReference>
<dbReference type="SUPFAM" id="SSF51445">
    <property type="entry name" value="(Trans)glycosidases"/>
    <property type="match status" value="1"/>
</dbReference>
<dbReference type="RefSeq" id="WP_241443774.1">
    <property type="nucleotide sequence ID" value="NZ_BSUJ01000001.1"/>
</dbReference>
<name>A0ABQ6HJM0_9MICO</name>
<feature type="domain" description="Fibronectin type-III" evidence="9">
    <location>
        <begin position="72"/>
        <end position="161"/>
    </location>
</feature>
<protein>
    <recommendedName>
        <fullName evidence="2">cellulase</fullName>
        <ecNumber evidence="2">3.2.1.4</ecNumber>
    </recommendedName>
</protein>
<feature type="compositionally biased region" description="Low complexity" evidence="7">
    <location>
        <begin position="55"/>
        <end position="68"/>
    </location>
</feature>
<evidence type="ECO:0000256" key="5">
    <source>
        <dbReference type="ARBA" id="ARBA00023326"/>
    </source>
</evidence>
<feature type="region of interest" description="Disordered" evidence="7">
    <location>
        <begin position="32"/>
        <end position="79"/>
    </location>
</feature>
<feature type="domain" description="Fibronectin type-III" evidence="9">
    <location>
        <begin position="237"/>
        <end position="305"/>
    </location>
</feature>
<keyword evidence="5" id="KW-0119">Carbohydrate metabolism</keyword>
<comment type="catalytic activity">
    <reaction evidence="1">
        <text>Endohydrolysis of (1-&gt;4)-beta-D-glucosidic linkages in cellulose, lichenin and cereal beta-D-glucans.</text>
        <dbReference type="EC" id="3.2.1.4"/>
    </reaction>
</comment>
<dbReference type="InterPro" id="IPR017853">
    <property type="entry name" value="GH"/>
</dbReference>
<dbReference type="Pfam" id="PF11721">
    <property type="entry name" value="Malectin"/>
    <property type="match status" value="1"/>
</dbReference>
<dbReference type="Gene3D" id="3.20.20.80">
    <property type="entry name" value="Glycosidases"/>
    <property type="match status" value="1"/>
</dbReference>
<evidence type="ECO:0000256" key="6">
    <source>
        <dbReference type="RuleBase" id="RU361153"/>
    </source>
</evidence>
<dbReference type="InterPro" id="IPR013783">
    <property type="entry name" value="Ig-like_fold"/>
</dbReference>
<dbReference type="Gene3D" id="2.60.40.10">
    <property type="entry name" value="Immunoglobulins"/>
    <property type="match status" value="1"/>
</dbReference>
<dbReference type="PANTHER" id="PTHR34142:SF1">
    <property type="entry name" value="GLYCOSIDE HYDROLASE FAMILY 5 DOMAIN-CONTAINING PROTEIN"/>
    <property type="match status" value="1"/>
</dbReference>
<accession>A0ABQ6HJM0</accession>
<evidence type="ECO:0000259" key="9">
    <source>
        <dbReference type="SMART" id="SM00060"/>
    </source>
</evidence>
<dbReference type="InterPro" id="IPR001547">
    <property type="entry name" value="Glyco_hydro_5"/>
</dbReference>
<dbReference type="InterPro" id="IPR021720">
    <property type="entry name" value="Malectin_dom"/>
</dbReference>
<keyword evidence="3 6" id="KW-0378">Hydrolase</keyword>
<keyword evidence="11" id="KW-1185">Reference proteome</keyword>
<evidence type="ECO:0000256" key="8">
    <source>
        <dbReference type="SAM" id="SignalP"/>
    </source>
</evidence>
<comment type="similarity">
    <text evidence="6">Belongs to the glycosyl hydrolase 5 (cellulase A) family.</text>
</comment>
<feature type="signal peptide" evidence="8">
    <location>
        <begin position="1"/>
        <end position="29"/>
    </location>
</feature>
<evidence type="ECO:0000313" key="11">
    <source>
        <dbReference type="Proteomes" id="UP001157109"/>
    </source>
</evidence>
<feature type="chain" id="PRO_5045750818" description="cellulase" evidence="8">
    <location>
        <begin position="30"/>
        <end position="647"/>
    </location>
</feature>
<dbReference type="SMART" id="SM00060">
    <property type="entry name" value="FN3"/>
    <property type="match status" value="2"/>
</dbReference>
<keyword evidence="5" id="KW-0624">Polysaccharide degradation</keyword>
<feature type="compositionally biased region" description="Low complexity" evidence="7">
    <location>
        <begin position="32"/>
        <end position="48"/>
    </location>
</feature>